<evidence type="ECO:0000313" key="8">
    <source>
        <dbReference type="Proteomes" id="UP000033860"/>
    </source>
</evidence>
<dbReference type="FunFam" id="1.10.8.10:FF:000001">
    <property type="entry name" value="Elongation factor Ts"/>
    <property type="match status" value="1"/>
</dbReference>
<dbReference type="GO" id="GO:0005737">
    <property type="term" value="C:cytoplasm"/>
    <property type="evidence" value="ECO:0007669"/>
    <property type="project" value="UniProtKB-SubCell"/>
</dbReference>
<evidence type="ECO:0000256" key="3">
    <source>
        <dbReference type="ARBA" id="ARBA00022768"/>
    </source>
</evidence>
<name>A0A0G1UUQ7_9BACT</name>
<dbReference type="HAMAP" id="MF_00050">
    <property type="entry name" value="EF_Ts"/>
    <property type="match status" value="1"/>
</dbReference>
<gene>
    <name evidence="5" type="primary">tsf</name>
    <name evidence="7" type="ORF">UX85_C0003G0109</name>
</gene>
<dbReference type="PATRIC" id="fig|1618371.3.peg.498"/>
<evidence type="ECO:0000259" key="6">
    <source>
        <dbReference type="Pfam" id="PF00889"/>
    </source>
</evidence>
<dbReference type="Pfam" id="PF00889">
    <property type="entry name" value="EF_TS"/>
    <property type="match status" value="1"/>
</dbReference>
<dbReference type="EMBL" id="LCNT01000003">
    <property type="protein sequence ID" value="KKU61450.1"/>
    <property type="molecule type" value="Genomic_DNA"/>
</dbReference>
<reference evidence="7 8" key="1">
    <citation type="journal article" date="2015" name="Nature">
        <title>rRNA introns, odd ribosomes, and small enigmatic genomes across a large radiation of phyla.</title>
        <authorList>
            <person name="Brown C.T."/>
            <person name="Hug L.A."/>
            <person name="Thomas B.C."/>
            <person name="Sharon I."/>
            <person name="Castelle C.J."/>
            <person name="Singh A."/>
            <person name="Wilkins M.J."/>
            <person name="Williams K.H."/>
            <person name="Banfield J.F."/>
        </authorList>
    </citation>
    <scope>NUCLEOTIDE SEQUENCE [LARGE SCALE GENOMIC DNA]</scope>
</reference>
<organism evidence="7 8">
    <name type="scientific">Candidatus Beckwithbacteria bacterium GW2011_GWB1_47_15</name>
    <dbReference type="NCBI Taxonomy" id="1618371"/>
    <lineage>
        <taxon>Bacteria</taxon>
        <taxon>Candidatus Beckwithiibacteriota</taxon>
    </lineage>
</organism>
<dbReference type="Gene3D" id="1.10.8.10">
    <property type="entry name" value="DNA helicase RuvA subunit, C-terminal domain"/>
    <property type="match status" value="1"/>
</dbReference>
<evidence type="ECO:0000256" key="4">
    <source>
        <dbReference type="ARBA" id="ARBA00022917"/>
    </source>
</evidence>
<dbReference type="SUPFAM" id="SSF46934">
    <property type="entry name" value="UBA-like"/>
    <property type="match status" value="1"/>
</dbReference>
<comment type="caution">
    <text evidence="7">The sequence shown here is derived from an EMBL/GenBank/DDBJ whole genome shotgun (WGS) entry which is preliminary data.</text>
</comment>
<dbReference type="AlphaFoldDB" id="A0A0G1UUQ7"/>
<accession>A0A0G1UUQ7</accession>
<comment type="similarity">
    <text evidence="1 5">Belongs to the EF-Ts family.</text>
</comment>
<feature type="domain" description="Translation elongation factor EFTs/EF1B dimerisation" evidence="6">
    <location>
        <begin position="72"/>
        <end position="148"/>
    </location>
</feature>
<dbReference type="Gene3D" id="3.30.479.20">
    <property type="entry name" value="Elongation factor Ts, dimerisation domain"/>
    <property type="match status" value="1"/>
</dbReference>
<sequence>MSKISLKDIKKLRDETGAGLMEVRVALEEAGGKAKKAKEILKKLGVKKAAKRGDKATDEGFIFTYVHQGRIGAMVKLLCETDFVARSSQFQKLGAELALQIASMEPKNVEALLKQEYIRDNKTKIADLVAAAAAKLKENIKVDDIARLALK</sequence>
<keyword evidence="4 5" id="KW-0648">Protein biosynthesis</keyword>
<evidence type="ECO:0000313" key="7">
    <source>
        <dbReference type="EMBL" id="KKU61450.1"/>
    </source>
</evidence>
<dbReference type="PANTHER" id="PTHR11741:SF0">
    <property type="entry name" value="ELONGATION FACTOR TS, MITOCHONDRIAL"/>
    <property type="match status" value="1"/>
</dbReference>
<comment type="function">
    <text evidence="5">Associates with the EF-Tu.GDP complex and induces the exchange of GDP to GTP. It remains bound to the aminoacyl-tRNA.EF-Tu.GTP complex up to the GTP hydrolysis stage on the ribosome.</text>
</comment>
<dbReference type="InterPro" id="IPR036402">
    <property type="entry name" value="EF-Ts_dimer_sf"/>
</dbReference>
<evidence type="ECO:0000256" key="5">
    <source>
        <dbReference type="HAMAP-Rule" id="MF_00050"/>
    </source>
</evidence>
<dbReference type="SUPFAM" id="SSF54713">
    <property type="entry name" value="Elongation factor Ts (EF-Ts), dimerisation domain"/>
    <property type="match status" value="1"/>
</dbReference>
<proteinExistence type="inferred from homology"/>
<dbReference type="InterPro" id="IPR009060">
    <property type="entry name" value="UBA-like_sf"/>
</dbReference>
<protein>
    <recommendedName>
        <fullName evidence="2 5">Elongation factor Ts</fullName>
        <shortName evidence="5">EF-Ts</shortName>
    </recommendedName>
</protein>
<dbReference type="PANTHER" id="PTHR11741">
    <property type="entry name" value="ELONGATION FACTOR TS"/>
    <property type="match status" value="1"/>
</dbReference>
<evidence type="ECO:0000256" key="2">
    <source>
        <dbReference type="ARBA" id="ARBA00016956"/>
    </source>
</evidence>
<feature type="region of interest" description="Involved in Mg(2+) ion dislocation from EF-Tu" evidence="5">
    <location>
        <begin position="81"/>
        <end position="84"/>
    </location>
</feature>
<dbReference type="GO" id="GO:0003746">
    <property type="term" value="F:translation elongation factor activity"/>
    <property type="evidence" value="ECO:0007669"/>
    <property type="project" value="UniProtKB-UniRule"/>
</dbReference>
<dbReference type="NCBIfam" id="TIGR00116">
    <property type="entry name" value="tsf"/>
    <property type="match status" value="1"/>
</dbReference>
<dbReference type="Proteomes" id="UP000033860">
    <property type="component" value="Unassembled WGS sequence"/>
</dbReference>
<comment type="subcellular location">
    <subcellularLocation>
        <location evidence="5">Cytoplasm</location>
    </subcellularLocation>
</comment>
<dbReference type="InterPro" id="IPR001816">
    <property type="entry name" value="Transl_elong_EFTs/EF1B"/>
</dbReference>
<dbReference type="InterPro" id="IPR014039">
    <property type="entry name" value="Transl_elong_EFTs/EF1B_dimer"/>
</dbReference>
<keyword evidence="3 5" id="KW-0251">Elongation factor</keyword>
<keyword evidence="5" id="KW-0963">Cytoplasm</keyword>
<evidence type="ECO:0000256" key="1">
    <source>
        <dbReference type="ARBA" id="ARBA00005532"/>
    </source>
</evidence>